<keyword evidence="9" id="KW-0460">Magnesium</keyword>
<dbReference type="FunFam" id="3.90.580.10:FF:000001">
    <property type="entry name" value="DNA primase"/>
    <property type="match status" value="1"/>
</dbReference>
<dbReference type="Proteomes" id="UP000242520">
    <property type="component" value="Unassembled WGS sequence"/>
</dbReference>
<dbReference type="InterPro" id="IPR019475">
    <property type="entry name" value="DNA_primase_DnaB-bd"/>
</dbReference>
<accession>A0A1M5P411</accession>
<keyword evidence="5 12" id="KW-0235">DNA replication</keyword>
<dbReference type="InterPro" id="IPR006171">
    <property type="entry name" value="TOPRIM_dom"/>
</dbReference>
<keyword evidence="7 12" id="KW-0863">Zinc-finger</keyword>
<sequence>MNDIQHIIEEVKQRNDIVDIISSYIQVKSAGSNYKALCPFHSEKTPSFIISPQKQMYKCFGCGEGGDVINFIMKIENLDFIEALEFLANKAGIEFYKGKMDDKAKEIIIKKQKLYKIHLDSARYFFNALFQNKNEGYKYLINRGLNDKTIKYFGLGYAYSNWDDLTKYLLSKGYKESELLESGLVLEKKDKSGYIDRFRSRIIFPIFDVRGNVIGFGGRVLGNLLPKYLNSPETIIFNKRYNLYGLNFAKKYIEDETLIIVEGYMDLIGLFQFGIKNVVASLGTALTKEQGKLIKRYAKKVIMAYDSDEAGTKATLKGMNILNEIGLDVKILRLDEAKDPDEYIRKKGVDLFKQHLNESVSFVQFKIDILKKDYNLNNVQEKLDFTKKVSQILKQIKSPIEVEHYANKISKETGISVNAIVNEVYGKYSNLRKFKENKIKKIEKIEIEKNGVQIAEKQLIKIFLSNKDLRDLILLKLSIDDFMLEESREIINYIIKSKDLDIITIDKLKNINISEDFINEILSINIDNIDLNSLLDGTIKILKRNSLKLKIDNLISRQHKLQQKKINDKNINASEVDRELLDIAMEIIQLEKELKDIL</sequence>
<dbReference type="SUPFAM" id="SSF56731">
    <property type="entry name" value="DNA primase core"/>
    <property type="match status" value="1"/>
</dbReference>
<keyword evidence="10 12" id="KW-0238">DNA-binding</keyword>
<evidence type="ECO:0000256" key="1">
    <source>
        <dbReference type="ARBA" id="ARBA00022478"/>
    </source>
</evidence>
<evidence type="ECO:0000256" key="11">
    <source>
        <dbReference type="ARBA" id="ARBA00023163"/>
    </source>
</evidence>
<dbReference type="Gene3D" id="3.40.1360.10">
    <property type="match status" value="1"/>
</dbReference>
<dbReference type="InterPro" id="IPR030846">
    <property type="entry name" value="DnaG_bac"/>
</dbReference>
<dbReference type="InterPro" id="IPR006295">
    <property type="entry name" value="DNA_primase_DnaG"/>
</dbReference>
<feature type="zinc finger region" description="CHC2-type" evidence="12 14">
    <location>
        <begin position="38"/>
        <end position="62"/>
    </location>
</feature>
<comment type="cofactor">
    <cofactor evidence="12 13 14">
        <name>Zn(2+)</name>
        <dbReference type="ChEBI" id="CHEBI:29105"/>
    </cofactor>
    <text evidence="12 13 14">Binds 1 zinc ion per monomer.</text>
</comment>
<dbReference type="HAMAP" id="MF_00974">
    <property type="entry name" value="DNA_primase_DnaG"/>
    <property type="match status" value="1"/>
</dbReference>
<dbReference type="PANTHER" id="PTHR30313">
    <property type="entry name" value="DNA PRIMASE"/>
    <property type="match status" value="1"/>
</dbReference>
<dbReference type="EMBL" id="FQXH01000005">
    <property type="protein sequence ID" value="SHG96488.1"/>
    <property type="molecule type" value="Genomic_DNA"/>
</dbReference>
<comment type="catalytic activity">
    <reaction evidence="12">
        <text>ssDNA + n NTP = ssDNA/pppN(pN)n-1 hybrid + (n-1) diphosphate.</text>
        <dbReference type="EC" id="2.7.7.101"/>
    </reaction>
</comment>
<dbReference type="PANTHER" id="PTHR30313:SF2">
    <property type="entry name" value="DNA PRIMASE"/>
    <property type="match status" value="1"/>
</dbReference>
<dbReference type="OrthoDB" id="9803773at2"/>
<dbReference type="Gene3D" id="3.90.580.10">
    <property type="entry name" value="Zinc finger, CHC2-type domain"/>
    <property type="match status" value="1"/>
</dbReference>
<evidence type="ECO:0000256" key="7">
    <source>
        <dbReference type="ARBA" id="ARBA00022771"/>
    </source>
</evidence>
<comment type="domain">
    <text evidence="12">Contains an N-terminal zinc-binding domain, a central core domain that contains the primase activity, and a C-terminal DnaB-binding domain.</text>
</comment>
<dbReference type="RefSeq" id="WP_072723164.1">
    <property type="nucleotide sequence ID" value="NZ_FQXH01000005.1"/>
</dbReference>
<comment type="subunit">
    <text evidence="12">Monomer. Interacts with DnaB.</text>
</comment>
<dbReference type="Pfam" id="PF08275">
    <property type="entry name" value="DNAG_N"/>
    <property type="match status" value="1"/>
</dbReference>
<evidence type="ECO:0000256" key="13">
    <source>
        <dbReference type="PIRNR" id="PIRNR002811"/>
    </source>
</evidence>
<keyword evidence="3 12" id="KW-0808">Transferase</keyword>
<evidence type="ECO:0000256" key="14">
    <source>
        <dbReference type="PIRSR" id="PIRSR002811-1"/>
    </source>
</evidence>
<dbReference type="PROSITE" id="PS50880">
    <property type="entry name" value="TOPRIM"/>
    <property type="match status" value="1"/>
</dbReference>
<dbReference type="InterPro" id="IPR050219">
    <property type="entry name" value="DnaG_primase"/>
</dbReference>
<comment type="function">
    <text evidence="12 13">RNA polymerase that catalyzes the synthesis of short RNA molecules used as primers for DNA polymerase during DNA replication.</text>
</comment>
<evidence type="ECO:0000256" key="4">
    <source>
        <dbReference type="ARBA" id="ARBA00022695"/>
    </source>
</evidence>
<dbReference type="SMART" id="SM00400">
    <property type="entry name" value="ZnF_CHCC"/>
    <property type="match status" value="1"/>
</dbReference>
<dbReference type="InterPro" id="IPR036977">
    <property type="entry name" value="DNA_primase_Znf_CHC2"/>
</dbReference>
<dbReference type="GO" id="GO:0003677">
    <property type="term" value="F:DNA binding"/>
    <property type="evidence" value="ECO:0007669"/>
    <property type="project" value="UniProtKB-KW"/>
</dbReference>
<keyword evidence="1 12" id="KW-0240">DNA-directed RNA polymerase</keyword>
<keyword evidence="4 12" id="KW-0548">Nucleotidyltransferase</keyword>
<proteinExistence type="inferred from homology"/>
<dbReference type="PIRSF" id="PIRSF002811">
    <property type="entry name" value="DnaG"/>
    <property type="match status" value="1"/>
</dbReference>
<dbReference type="Gene3D" id="3.90.980.10">
    <property type="entry name" value="DNA primase, catalytic core, N-terminal domain"/>
    <property type="match status" value="1"/>
</dbReference>
<evidence type="ECO:0000313" key="17">
    <source>
        <dbReference type="Proteomes" id="UP000242520"/>
    </source>
</evidence>
<dbReference type="InterPro" id="IPR013264">
    <property type="entry name" value="DNAG_N"/>
</dbReference>
<dbReference type="FunFam" id="3.90.980.10:FF:000001">
    <property type="entry name" value="DNA primase"/>
    <property type="match status" value="1"/>
</dbReference>
<name>A0A1M5P411_9FIRM</name>
<dbReference type="InterPro" id="IPR037068">
    <property type="entry name" value="DNA_primase_core_N_sf"/>
</dbReference>
<evidence type="ECO:0000259" key="15">
    <source>
        <dbReference type="PROSITE" id="PS50880"/>
    </source>
</evidence>
<dbReference type="GO" id="GO:0000428">
    <property type="term" value="C:DNA-directed RNA polymerase complex"/>
    <property type="evidence" value="ECO:0007669"/>
    <property type="project" value="UniProtKB-KW"/>
</dbReference>
<feature type="domain" description="Toprim" evidence="15">
    <location>
        <begin position="256"/>
        <end position="337"/>
    </location>
</feature>
<organism evidence="16 17">
    <name type="scientific">Tepidibacter thalassicus DSM 15285</name>
    <dbReference type="NCBI Taxonomy" id="1123350"/>
    <lineage>
        <taxon>Bacteria</taxon>
        <taxon>Bacillati</taxon>
        <taxon>Bacillota</taxon>
        <taxon>Clostridia</taxon>
        <taxon>Peptostreptococcales</taxon>
        <taxon>Peptostreptococcaceae</taxon>
        <taxon>Tepidibacter</taxon>
    </lineage>
</organism>
<keyword evidence="11 12" id="KW-0804">Transcription</keyword>
<dbReference type="STRING" id="1123350.SAMN02744040_00375"/>
<evidence type="ECO:0000256" key="6">
    <source>
        <dbReference type="ARBA" id="ARBA00022723"/>
    </source>
</evidence>
<comment type="similarity">
    <text evidence="12 13">Belongs to the DnaG primase family.</text>
</comment>
<evidence type="ECO:0000256" key="9">
    <source>
        <dbReference type="ARBA" id="ARBA00022842"/>
    </source>
</evidence>
<evidence type="ECO:0000313" key="16">
    <source>
        <dbReference type="EMBL" id="SHG96488.1"/>
    </source>
</evidence>
<dbReference type="InterPro" id="IPR002694">
    <property type="entry name" value="Znf_CHC2"/>
</dbReference>
<keyword evidence="8 12" id="KW-0862">Zinc</keyword>
<dbReference type="GO" id="GO:0003899">
    <property type="term" value="F:DNA-directed RNA polymerase activity"/>
    <property type="evidence" value="ECO:0007669"/>
    <property type="project" value="UniProtKB-UniRule"/>
</dbReference>
<dbReference type="FunFam" id="3.40.1360.10:FF:000002">
    <property type="entry name" value="DNA primase"/>
    <property type="match status" value="1"/>
</dbReference>
<dbReference type="GO" id="GO:0005737">
    <property type="term" value="C:cytoplasm"/>
    <property type="evidence" value="ECO:0007669"/>
    <property type="project" value="TreeGrafter"/>
</dbReference>
<dbReference type="SUPFAM" id="SSF57783">
    <property type="entry name" value="Zinc beta-ribbon"/>
    <property type="match status" value="1"/>
</dbReference>
<protein>
    <recommendedName>
        <fullName evidence="12 13">DNA primase</fullName>
        <ecNumber evidence="12">2.7.7.101</ecNumber>
    </recommendedName>
</protein>
<evidence type="ECO:0000256" key="5">
    <source>
        <dbReference type="ARBA" id="ARBA00022705"/>
    </source>
</evidence>
<dbReference type="CDD" id="cd03364">
    <property type="entry name" value="TOPRIM_DnaG_primases"/>
    <property type="match status" value="1"/>
</dbReference>
<keyword evidence="2 12" id="KW-0639">Primosome</keyword>
<dbReference type="SMART" id="SM00493">
    <property type="entry name" value="TOPRIM"/>
    <property type="match status" value="1"/>
</dbReference>
<dbReference type="EC" id="2.7.7.101" evidence="12"/>
<dbReference type="AlphaFoldDB" id="A0A1M5P411"/>
<reference evidence="17" key="1">
    <citation type="submission" date="2016-11" db="EMBL/GenBank/DDBJ databases">
        <authorList>
            <person name="Varghese N."/>
            <person name="Submissions S."/>
        </authorList>
    </citation>
    <scope>NUCLEOTIDE SEQUENCE [LARGE SCALE GENOMIC DNA]</scope>
    <source>
        <strain evidence="17">DSM 15285</strain>
    </source>
</reference>
<dbReference type="InterPro" id="IPR034151">
    <property type="entry name" value="TOPRIM_DnaG_bac"/>
</dbReference>
<evidence type="ECO:0000256" key="10">
    <source>
        <dbReference type="ARBA" id="ARBA00023125"/>
    </source>
</evidence>
<evidence type="ECO:0000256" key="3">
    <source>
        <dbReference type="ARBA" id="ARBA00022679"/>
    </source>
</evidence>
<gene>
    <name evidence="12" type="primary">dnaG</name>
    <name evidence="16" type="ORF">SAMN02744040_00375</name>
</gene>
<dbReference type="GO" id="GO:1990077">
    <property type="term" value="C:primosome complex"/>
    <property type="evidence" value="ECO:0007669"/>
    <property type="project" value="UniProtKB-KW"/>
</dbReference>
<dbReference type="GO" id="GO:0008270">
    <property type="term" value="F:zinc ion binding"/>
    <property type="evidence" value="ECO:0007669"/>
    <property type="project" value="UniProtKB-UniRule"/>
</dbReference>
<evidence type="ECO:0000256" key="2">
    <source>
        <dbReference type="ARBA" id="ARBA00022515"/>
    </source>
</evidence>
<keyword evidence="6 12" id="KW-0479">Metal-binding</keyword>
<evidence type="ECO:0000256" key="12">
    <source>
        <dbReference type="HAMAP-Rule" id="MF_00974"/>
    </source>
</evidence>
<evidence type="ECO:0000256" key="8">
    <source>
        <dbReference type="ARBA" id="ARBA00022833"/>
    </source>
</evidence>
<dbReference type="GO" id="GO:0006269">
    <property type="term" value="P:DNA replication, synthesis of primer"/>
    <property type="evidence" value="ECO:0007669"/>
    <property type="project" value="UniProtKB-UniRule"/>
</dbReference>
<dbReference type="Pfam" id="PF01807">
    <property type="entry name" value="Zn_ribbon_DnaG"/>
    <property type="match status" value="1"/>
</dbReference>
<dbReference type="Pfam" id="PF13155">
    <property type="entry name" value="Toprim_2"/>
    <property type="match status" value="1"/>
</dbReference>
<dbReference type="NCBIfam" id="TIGR01391">
    <property type="entry name" value="dnaG"/>
    <property type="match status" value="1"/>
</dbReference>
<dbReference type="Pfam" id="PF10410">
    <property type="entry name" value="DnaB_bind"/>
    <property type="match status" value="1"/>
</dbReference>
<keyword evidence="17" id="KW-1185">Reference proteome</keyword>